<dbReference type="Gene3D" id="2.60.40.2610">
    <property type="entry name" value="Outer membrane usher protein FimD, plug domain"/>
    <property type="match status" value="1"/>
</dbReference>
<dbReference type="GO" id="GO:0015473">
    <property type="term" value="F:fimbrial usher porin activity"/>
    <property type="evidence" value="ECO:0007669"/>
    <property type="project" value="InterPro"/>
</dbReference>
<dbReference type="AlphaFoldDB" id="A0AAP9Y1Z3"/>
<dbReference type="GeneID" id="45698503"/>
<dbReference type="GO" id="GO:0009279">
    <property type="term" value="C:cell outer membrane"/>
    <property type="evidence" value="ECO:0007669"/>
    <property type="project" value="UniProtKB-SubCell"/>
</dbReference>
<organism evidence="13 15">
    <name type="scientific">Burkholderia glumae</name>
    <name type="common">Pseudomonas glumae</name>
    <dbReference type="NCBI Taxonomy" id="337"/>
    <lineage>
        <taxon>Bacteria</taxon>
        <taxon>Pseudomonadati</taxon>
        <taxon>Pseudomonadota</taxon>
        <taxon>Betaproteobacteria</taxon>
        <taxon>Burkholderiales</taxon>
        <taxon>Burkholderiaceae</taxon>
        <taxon>Burkholderia</taxon>
    </lineage>
</organism>
<dbReference type="Proteomes" id="UP000594892">
    <property type="component" value="Chromosome 2"/>
</dbReference>
<reference evidence="13 15" key="1">
    <citation type="submission" date="2020-12" db="EMBL/GenBank/DDBJ databases">
        <title>FDA dAtabase for Regulatory Grade micrObial Sequences (FDA-ARGOS): Supporting development and validation of Infectious Disease Dx tests.</title>
        <authorList>
            <person name="Minogue T."/>
            <person name="Wolcott M."/>
            <person name="Wasieloski L."/>
            <person name="Aguilar W."/>
            <person name="Moore D."/>
            <person name="Jaissle J."/>
            <person name="Tallon L."/>
            <person name="Sadzewicz L."/>
            <person name="Zhao X."/>
            <person name="Boylan J."/>
            <person name="Ott S."/>
            <person name="Bowen H."/>
            <person name="Vavikolanu K."/>
            <person name="Mehta A."/>
            <person name="Aluvathingal J."/>
            <person name="Nadendla S."/>
            <person name="Yan Y."/>
            <person name="Sichtig H."/>
        </authorList>
    </citation>
    <scope>NUCLEOTIDE SEQUENCE [LARGE SCALE GENOMIC DNA]</scope>
    <source>
        <strain evidence="13 15">FDAARGOS_949</strain>
    </source>
</reference>
<keyword evidence="8 10" id="KW-0472">Membrane</keyword>
<evidence type="ECO:0000313" key="16">
    <source>
        <dbReference type="Proteomes" id="UP001056386"/>
    </source>
</evidence>
<evidence type="ECO:0000313" key="14">
    <source>
        <dbReference type="EMBL" id="USS47270.1"/>
    </source>
</evidence>
<dbReference type="Gene3D" id="2.60.40.3110">
    <property type="match status" value="1"/>
</dbReference>
<dbReference type="InterPro" id="IPR025885">
    <property type="entry name" value="PapC_N"/>
</dbReference>
<dbReference type="PANTHER" id="PTHR30451">
    <property type="entry name" value="OUTER MEMBRANE USHER PROTEIN"/>
    <property type="match status" value="1"/>
</dbReference>
<evidence type="ECO:0000256" key="9">
    <source>
        <dbReference type="ARBA" id="ARBA00023237"/>
    </source>
</evidence>
<keyword evidence="9 10" id="KW-0998">Cell outer membrane</keyword>
<gene>
    <name evidence="13" type="ORF">I6H06_12030</name>
    <name evidence="14" type="ORF">NFI99_20640</name>
</gene>
<evidence type="ECO:0000256" key="1">
    <source>
        <dbReference type="ARBA" id="ARBA00004571"/>
    </source>
</evidence>
<dbReference type="InterPro" id="IPR043142">
    <property type="entry name" value="PapC-like_C_sf"/>
</dbReference>
<evidence type="ECO:0000256" key="2">
    <source>
        <dbReference type="ARBA" id="ARBA00008064"/>
    </source>
</evidence>
<sequence length="805" mass="87230">MLLFATAGTARSGDALRFNNDFLTLDGVALPVDLDYFAKENSVLPGRHPTLVTFNREPTGLQMVRFVASGDQYEHVVPCITGAMLDDWGVDTARLPASADSCIDLESAIPGATVRYQAHNQSLFVTVPQTALLHHAAGAVDPRLWNYGETAAVANYDVSVNHDAIQGDTGATLNLDTAVNAGRWLLRNRNYANLDRGRTTWQPAEFSLSTPLARLGGSLTAGDTSSPSDLFDSFRFRGVTLQSDDGMVPDSLQGYAPVIRGVATSESRVTIRQNGGTVYDKYVPPGPYAIDDLGGAAAGADLDVTITDAAGRVTHYRQPYNTLPIMLRQGRMRYRIAAGTYDGYGDRHHDPFVWAEAERGMGNRITLFGGMIQASRYTARSLGAGLDLGRAGAVSVDLVRAAAALTGNLPSIAYRLRYANSITRLRFNANATLRRYTNAAFLNFDDAMGNTLQASAEHGVRSHEQLTVNQGLGGALAMYASYDHRTYFGGRPSDRILQIGLSGSYRAASYTLSVGNIRQRGRDVSHYLLLTLSLPLGRAANVSYSGNYDRRAGMSQQASVFGSLLRDGRLSYTANASRTRNDSSFYASTTYAGAKGMVALSQTFMQRAARTVAEVKGGIVGDARGVLLSQHVDETSAIVDAPGLRGALVNGNPGIRTNRDGRAVVTGLMPYRRNRIRLDEPQGRDDDDNQATLLQSIATTVPTRGAITRLHFQTAIGWRSLNTLLDTQGKPLPFGAMIRDARHHVVSVVGPLGRVWLTGLRDENDFIATLGDARHTLCRFRITRQERNQPLTCQPARSLAARHAP</sequence>
<reference evidence="14" key="2">
    <citation type="submission" date="2022-06" db="EMBL/GenBank/DDBJ databases">
        <title>Draft genome sequence of Burkholderia glumae strain GR20004 isolated from rice panicle showing bacterial panicle blight.</title>
        <authorList>
            <person name="Choi S.Y."/>
            <person name="Lee Y.H."/>
        </authorList>
    </citation>
    <scope>NUCLEOTIDE SEQUENCE</scope>
    <source>
        <strain evidence="14">GR20004</strain>
    </source>
</reference>
<comment type="similarity">
    <text evidence="2 10">Belongs to the fimbrial export usher family.</text>
</comment>
<dbReference type="RefSeq" id="WP_158335155.1">
    <property type="nucleotide sequence ID" value="NZ_CP021074.1"/>
</dbReference>
<feature type="domain" description="PapC-like C-terminal" evidence="11">
    <location>
        <begin position="723"/>
        <end position="784"/>
    </location>
</feature>
<dbReference type="Pfam" id="PF13954">
    <property type="entry name" value="PapC_N"/>
    <property type="match status" value="1"/>
</dbReference>
<dbReference type="Gene3D" id="2.60.40.2070">
    <property type="match status" value="1"/>
</dbReference>
<dbReference type="Pfam" id="PF13953">
    <property type="entry name" value="PapC_C"/>
    <property type="match status" value="1"/>
</dbReference>
<keyword evidence="7" id="KW-0732">Signal</keyword>
<feature type="domain" description="PapC N-terminal" evidence="12">
    <location>
        <begin position="18"/>
        <end position="159"/>
    </location>
</feature>
<evidence type="ECO:0000256" key="4">
    <source>
        <dbReference type="ARBA" id="ARBA00022452"/>
    </source>
</evidence>
<keyword evidence="5 10" id="KW-1029">Fimbrium biogenesis</keyword>
<evidence type="ECO:0000259" key="12">
    <source>
        <dbReference type="Pfam" id="PF13954"/>
    </source>
</evidence>
<dbReference type="InterPro" id="IPR025949">
    <property type="entry name" value="PapC-like_C"/>
</dbReference>
<keyword evidence="4" id="KW-1134">Transmembrane beta strand</keyword>
<dbReference type="Gene3D" id="3.10.20.410">
    <property type="match status" value="1"/>
</dbReference>
<proteinExistence type="inferred from homology"/>
<keyword evidence="6 10" id="KW-0812">Transmembrane</keyword>
<dbReference type="EMBL" id="CP099587">
    <property type="protein sequence ID" value="USS47270.1"/>
    <property type="molecule type" value="Genomic_DNA"/>
</dbReference>
<evidence type="ECO:0000256" key="3">
    <source>
        <dbReference type="ARBA" id="ARBA00022448"/>
    </source>
</evidence>
<dbReference type="InterPro" id="IPR000015">
    <property type="entry name" value="Fimb_usher"/>
</dbReference>
<dbReference type="PROSITE" id="PS01151">
    <property type="entry name" value="FIMBRIAL_USHER"/>
    <property type="match status" value="1"/>
</dbReference>
<dbReference type="InterPro" id="IPR018030">
    <property type="entry name" value="Fimbrial_membr_usher_CS"/>
</dbReference>
<keyword evidence="3 10" id="KW-0813">Transport</keyword>
<dbReference type="Proteomes" id="UP001056386">
    <property type="component" value="Chromosome 1"/>
</dbReference>
<evidence type="ECO:0000259" key="11">
    <source>
        <dbReference type="Pfam" id="PF13953"/>
    </source>
</evidence>
<evidence type="ECO:0000256" key="6">
    <source>
        <dbReference type="ARBA" id="ARBA00022692"/>
    </source>
</evidence>
<dbReference type="InterPro" id="IPR037224">
    <property type="entry name" value="PapC_N_sf"/>
</dbReference>
<evidence type="ECO:0000313" key="15">
    <source>
        <dbReference type="Proteomes" id="UP000594892"/>
    </source>
</evidence>
<evidence type="ECO:0000313" key="13">
    <source>
        <dbReference type="EMBL" id="QPQ93036.1"/>
    </source>
</evidence>
<dbReference type="SUPFAM" id="SSF141729">
    <property type="entry name" value="FimD N-terminal domain-like"/>
    <property type="match status" value="1"/>
</dbReference>
<accession>A0AAP9Y1Z3</accession>
<dbReference type="PANTHER" id="PTHR30451:SF21">
    <property type="entry name" value="FIMBRIAL USHER DOMAIN-CONTAINING PROTEIN YDET-RELATED"/>
    <property type="match status" value="1"/>
</dbReference>
<evidence type="ECO:0000256" key="5">
    <source>
        <dbReference type="ARBA" id="ARBA00022558"/>
    </source>
</evidence>
<dbReference type="Pfam" id="PF00577">
    <property type="entry name" value="Usher"/>
    <property type="match status" value="1"/>
</dbReference>
<evidence type="ECO:0000256" key="7">
    <source>
        <dbReference type="ARBA" id="ARBA00022729"/>
    </source>
</evidence>
<dbReference type="InterPro" id="IPR042186">
    <property type="entry name" value="FimD_plug_dom"/>
</dbReference>
<comment type="subcellular location">
    <subcellularLocation>
        <location evidence="1 10">Cell outer membrane</location>
        <topology evidence="1 10">Multi-pass membrane protein</topology>
    </subcellularLocation>
</comment>
<evidence type="ECO:0000256" key="8">
    <source>
        <dbReference type="ARBA" id="ARBA00023136"/>
    </source>
</evidence>
<keyword evidence="16" id="KW-1185">Reference proteome</keyword>
<name>A0AAP9Y1Z3_BURGL</name>
<protein>
    <submittedName>
        <fullName evidence="13">Fimbrial biogenesis outer membrane usher protein</fullName>
    </submittedName>
</protein>
<dbReference type="EMBL" id="CP065601">
    <property type="protein sequence ID" value="QPQ93036.1"/>
    <property type="molecule type" value="Genomic_DNA"/>
</dbReference>
<dbReference type="GO" id="GO:0009297">
    <property type="term" value="P:pilus assembly"/>
    <property type="evidence" value="ECO:0007669"/>
    <property type="project" value="InterPro"/>
</dbReference>
<evidence type="ECO:0000256" key="10">
    <source>
        <dbReference type="RuleBase" id="RU003884"/>
    </source>
</evidence>